<evidence type="ECO:0000313" key="3">
    <source>
        <dbReference type="Proteomes" id="UP001302274"/>
    </source>
</evidence>
<dbReference type="PANTHER" id="PTHR11614">
    <property type="entry name" value="PHOSPHOLIPASE-RELATED"/>
    <property type="match status" value="1"/>
</dbReference>
<dbReference type="SUPFAM" id="SSF53474">
    <property type="entry name" value="alpha/beta-Hydrolases"/>
    <property type="match status" value="1"/>
</dbReference>
<dbReference type="InterPro" id="IPR022742">
    <property type="entry name" value="Hydrolase_4"/>
</dbReference>
<comment type="caution">
    <text evidence="2">The sequence shown here is derived from an EMBL/GenBank/DDBJ whole genome shotgun (WGS) entry which is preliminary data.</text>
</comment>
<name>A0ABU5VR81_9BACT</name>
<dbReference type="EMBL" id="JAYGJQ010000001">
    <property type="protein sequence ID" value="MEA9355555.1"/>
    <property type="molecule type" value="Genomic_DNA"/>
</dbReference>
<dbReference type="GO" id="GO:0016787">
    <property type="term" value="F:hydrolase activity"/>
    <property type="evidence" value="ECO:0007669"/>
    <property type="project" value="UniProtKB-KW"/>
</dbReference>
<gene>
    <name evidence="2" type="ORF">SHI21_05065</name>
</gene>
<sequence>MQSNKNDEILKWKELSGGTSVTHFSSFLPNQQIYLKKIKAHKKTENPITVFLFHDLASYHGRFYNLMNWFKAHYPEVSFVMMDFLGHGLSSGTRGHIEHFNHLVNDVAHVFRIMEKAPGEKWMALGQGIGALSLLDLVNRFDESLKNKIDKLILSNFILNFDSPVLNLQNLLLEKMNPLESLMRTTRPMEIYLPEEVLTHPREQGLYMEDPLIVRKPTFQTFKCINLKMKSVFQDSYFLDRPTLILQSESPYLLTRGMDSFSKGLKKGLLSEKKYSNLKHDLYNEKDNLLVFNDIAEWIQS</sequence>
<evidence type="ECO:0000313" key="2">
    <source>
        <dbReference type="EMBL" id="MEA9355555.1"/>
    </source>
</evidence>
<keyword evidence="3" id="KW-1185">Reference proteome</keyword>
<dbReference type="Gene3D" id="3.40.50.1820">
    <property type="entry name" value="alpha/beta hydrolase"/>
    <property type="match status" value="1"/>
</dbReference>
<proteinExistence type="predicted"/>
<organism evidence="2 3">
    <name type="scientific">Bacteriovorax antarcticus</name>
    <dbReference type="NCBI Taxonomy" id="3088717"/>
    <lineage>
        <taxon>Bacteria</taxon>
        <taxon>Pseudomonadati</taxon>
        <taxon>Bdellovibrionota</taxon>
        <taxon>Bacteriovoracia</taxon>
        <taxon>Bacteriovoracales</taxon>
        <taxon>Bacteriovoracaceae</taxon>
        <taxon>Bacteriovorax</taxon>
    </lineage>
</organism>
<dbReference type="InterPro" id="IPR029058">
    <property type="entry name" value="AB_hydrolase_fold"/>
</dbReference>
<evidence type="ECO:0000259" key="1">
    <source>
        <dbReference type="Pfam" id="PF12146"/>
    </source>
</evidence>
<feature type="domain" description="Serine aminopeptidase S33" evidence="1">
    <location>
        <begin position="49"/>
        <end position="287"/>
    </location>
</feature>
<reference evidence="2 3" key="1">
    <citation type="submission" date="2023-11" db="EMBL/GenBank/DDBJ databases">
        <title>A Novel Polar Bacteriovorax (B. antarcticus) Isolated from the Biocrust in Antarctica.</title>
        <authorList>
            <person name="Mun W."/>
            <person name="Choi S.Y."/>
            <person name="Mitchell R.J."/>
        </authorList>
    </citation>
    <scope>NUCLEOTIDE SEQUENCE [LARGE SCALE GENOMIC DNA]</scope>
    <source>
        <strain evidence="2 3">PP10</strain>
    </source>
</reference>
<dbReference type="Proteomes" id="UP001302274">
    <property type="component" value="Unassembled WGS sequence"/>
</dbReference>
<dbReference type="Pfam" id="PF12146">
    <property type="entry name" value="Hydrolase_4"/>
    <property type="match status" value="1"/>
</dbReference>
<dbReference type="InterPro" id="IPR051044">
    <property type="entry name" value="MAG_DAG_Lipase"/>
</dbReference>
<keyword evidence="2" id="KW-0378">Hydrolase</keyword>
<dbReference type="RefSeq" id="WP_323575129.1">
    <property type="nucleotide sequence ID" value="NZ_JAYGJQ010000001.1"/>
</dbReference>
<accession>A0ABU5VR81</accession>
<protein>
    <submittedName>
        <fullName evidence="2">Alpha/beta hydrolase</fullName>
    </submittedName>
</protein>